<proteinExistence type="predicted"/>
<evidence type="ECO:0000313" key="3">
    <source>
        <dbReference type="EMBL" id="KON30253.1"/>
    </source>
</evidence>
<dbReference type="InterPro" id="IPR036390">
    <property type="entry name" value="WH_DNA-bd_sf"/>
</dbReference>
<dbReference type="Gene3D" id="2.40.50.100">
    <property type="match status" value="1"/>
</dbReference>
<sequence length="187" mass="20640">MLSENKHKVLCKIWLEYKGEPLLGKGGAEILETIKQVESISKSAKKAGMSYRYVWNYIAKIEKRLGEPVVKTFKGGSKGGGGAILTELGENLLNEYNRAQCYMSEVMGNKTDLEDKKLKISARNKLKGKVKQVDKGIITAKVKIKIESPVEITAIISKEAVEELDIKIGDAVEAVIKATEVMVAKEK</sequence>
<accession>A0A0M0BNW7</accession>
<dbReference type="InterPro" id="IPR051815">
    <property type="entry name" value="Molybdate_resp_trans_reg"/>
</dbReference>
<name>A0A0M0BNW7_9ARCH</name>
<dbReference type="NCBIfam" id="TIGR00638">
    <property type="entry name" value="Mop"/>
    <property type="match status" value="1"/>
</dbReference>
<dbReference type="SUPFAM" id="SSF50331">
    <property type="entry name" value="MOP-like"/>
    <property type="match status" value="1"/>
</dbReference>
<dbReference type="Gene3D" id="1.10.10.10">
    <property type="entry name" value="Winged helix-like DNA-binding domain superfamily/Winged helix DNA-binding domain"/>
    <property type="match status" value="1"/>
</dbReference>
<dbReference type="EMBL" id="LFWU01000129">
    <property type="protein sequence ID" value="KON30253.1"/>
    <property type="molecule type" value="Genomic_DNA"/>
</dbReference>
<dbReference type="PANTHER" id="PTHR30432:SF1">
    <property type="entry name" value="DNA-BINDING TRANSCRIPTIONAL DUAL REGULATOR MODE"/>
    <property type="match status" value="1"/>
</dbReference>
<feature type="domain" description="Mop" evidence="2">
    <location>
        <begin position="119"/>
        <end position="185"/>
    </location>
</feature>
<dbReference type="InterPro" id="IPR005116">
    <property type="entry name" value="Transp-assoc_OB_typ1"/>
</dbReference>
<dbReference type="AlphaFoldDB" id="A0A0M0BNW7"/>
<organism evidence="3 4">
    <name type="scientific">miscellaneous Crenarchaeota group-1 archaeon SG8-32-1</name>
    <dbReference type="NCBI Taxonomy" id="1685124"/>
    <lineage>
        <taxon>Archaea</taxon>
        <taxon>Candidatus Bathyarchaeota</taxon>
        <taxon>MCG-1</taxon>
    </lineage>
</organism>
<reference evidence="3 4" key="1">
    <citation type="submission" date="2015-06" db="EMBL/GenBank/DDBJ databases">
        <title>New insights into the roles of widespread benthic archaea in carbon and nitrogen cycling.</title>
        <authorList>
            <person name="Lazar C.S."/>
            <person name="Baker B.J."/>
            <person name="Seitz K.W."/>
            <person name="Hyde A.S."/>
            <person name="Dick G.J."/>
            <person name="Hinrichs K.-U."/>
            <person name="Teske A.P."/>
        </authorList>
    </citation>
    <scope>NUCLEOTIDE SEQUENCE [LARGE SCALE GENOMIC DNA]</scope>
    <source>
        <strain evidence="3">SG8-32-1</strain>
    </source>
</reference>
<gene>
    <name evidence="3" type="ORF">AC477_05120</name>
</gene>
<protein>
    <recommendedName>
        <fullName evidence="2">Mop domain-containing protein</fullName>
    </recommendedName>
</protein>
<comment type="caution">
    <text evidence="3">The sequence shown here is derived from an EMBL/GenBank/DDBJ whole genome shotgun (WGS) entry which is preliminary data.</text>
</comment>
<dbReference type="PROSITE" id="PS51866">
    <property type="entry name" value="MOP"/>
    <property type="match status" value="1"/>
</dbReference>
<dbReference type="Proteomes" id="UP000037237">
    <property type="component" value="Unassembled WGS sequence"/>
</dbReference>
<evidence type="ECO:0000313" key="4">
    <source>
        <dbReference type="Proteomes" id="UP000037237"/>
    </source>
</evidence>
<keyword evidence="1" id="KW-0500">Molybdenum</keyword>
<dbReference type="Pfam" id="PF03459">
    <property type="entry name" value="TOBE"/>
    <property type="match status" value="1"/>
</dbReference>
<dbReference type="InterPro" id="IPR004606">
    <property type="entry name" value="Mop_domain"/>
</dbReference>
<dbReference type="PANTHER" id="PTHR30432">
    <property type="entry name" value="TRANSCRIPTIONAL REGULATOR MODE"/>
    <property type="match status" value="1"/>
</dbReference>
<evidence type="ECO:0000256" key="1">
    <source>
        <dbReference type="ARBA" id="ARBA00022505"/>
    </source>
</evidence>
<evidence type="ECO:0000259" key="2">
    <source>
        <dbReference type="PROSITE" id="PS51866"/>
    </source>
</evidence>
<dbReference type="GO" id="GO:0015689">
    <property type="term" value="P:molybdate ion transport"/>
    <property type="evidence" value="ECO:0007669"/>
    <property type="project" value="InterPro"/>
</dbReference>
<dbReference type="InterPro" id="IPR008995">
    <property type="entry name" value="Mo/tungstate-bd_C_term_dom"/>
</dbReference>
<dbReference type="SUPFAM" id="SSF46785">
    <property type="entry name" value="Winged helix' DNA-binding domain"/>
    <property type="match status" value="1"/>
</dbReference>
<dbReference type="InterPro" id="IPR036388">
    <property type="entry name" value="WH-like_DNA-bd_sf"/>
</dbReference>